<accession>A0A0G0BB41</accession>
<comment type="caution">
    <text evidence="1">The sequence shown here is derived from an EMBL/GenBank/DDBJ whole genome shotgun (WGS) entry which is preliminary data.</text>
</comment>
<name>A0A0G0BB41_9BACT</name>
<dbReference type="AlphaFoldDB" id="A0A0G0BB41"/>
<gene>
    <name evidence="1" type="ORF">UR64_C0004G0024</name>
</gene>
<organism evidence="1 2">
    <name type="scientific">Candidatus Nomurabacteria bacterium GW2011_GWE1_35_16</name>
    <dbReference type="NCBI Taxonomy" id="1618761"/>
    <lineage>
        <taxon>Bacteria</taxon>
        <taxon>Candidatus Nomuraibacteriota</taxon>
    </lineage>
</organism>
<evidence type="ECO:0000313" key="2">
    <source>
        <dbReference type="Proteomes" id="UP000034952"/>
    </source>
</evidence>
<dbReference type="Proteomes" id="UP000034952">
    <property type="component" value="Unassembled WGS sequence"/>
</dbReference>
<dbReference type="EMBL" id="LBPY01000004">
    <property type="protein sequence ID" value="KKP66643.1"/>
    <property type="molecule type" value="Genomic_DNA"/>
</dbReference>
<protein>
    <submittedName>
        <fullName evidence="1">Uncharacterized protein</fullName>
    </submittedName>
</protein>
<evidence type="ECO:0000313" key="1">
    <source>
        <dbReference type="EMBL" id="KKP66643.1"/>
    </source>
</evidence>
<sequence>MYKVKSKKLKILIIGLFVLGMINIPSFLSAEMQIEIQEGEIEVTTSPNNPQPYQNVTIKISSYATDLNKATITWQENSKTLLSGIGKTSYAFTAYGPNTSTTFDITIKPANSMSTVTKRVTIAPSEIEIMWEALNGYTPPFYKGKSLPVSGGMVKAVAIPNTNTIKSGNGSITYTWKNNDNTVLEASGYNKNSYVFKNDVFDSKNEIKVTASSVSGNYNAETSIQIPTYNPKIIFYRKSPAEGVFYNIALDKEARMAEEEMTLVAAPYFLPLNGNEGNFTYDWQINGKMIDTPRKKTELTVRPNSRGGYANISLVIENINELFQKVTNNLKLTL</sequence>
<reference evidence="1 2" key="1">
    <citation type="journal article" date="2015" name="Nature">
        <title>rRNA introns, odd ribosomes, and small enigmatic genomes across a large radiation of phyla.</title>
        <authorList>
            <person name="Brown C.T."/>
            <person name="Hug L.A."/>
            <person name="Thomas B.C."/>
            <person name="Sharon I."/>
            <person name="Castelle C.J."/>
            <person name="Singh A."/>
            <person name="Wilkins M.J."/>
            <person name="Williams K.H."/>
            <person name="Banfield J.F."/>
        </authorList>
    </citation>
    <scope>NUCLEOTIDE SEQUENCE [LARGE SCALE GENOMIC DNA]</scope>
</reference>
<proteinExistence type="predicted"/>